<organism evidence="3 4">
    <name type="scientific">Mycobacterium conspicuum</name>
    <dbReference type="NCBI Taxonomy" id="44010"/>
    <lineage>
        <taxon>Bacteria</taxon>
        <taxon>Bacillati</taxon>
        <taxon>Actinomycetota</taxon>
        <taxon>Actinomycetes</taxon>
        <taxon>Mycobacteriales</taxon>
        <taxon>Mycobacteriaceae</taxon>
        <taxon>Mycobacterium</taxon>
    </lineage>
</organism>
<dbReference type="OrthoDB" id="5415111at2"/>
<accession>A0A1X1SWR1</accession>
<dbReference type="Proteomes" id="UP000467385">
    <property type="component" value="Chromosome"/>
</dbReference>
<dbReference type="GO" id="GO:0019171">
    <property type="term" value="F:(3R)-hydroxyacyl-[acyl-carrier-protein] dehydratase activity"/>
    <property type="evidence" value="ECO:0007669"/>
    <property type="project" value="TreeGrafter"/>
</dbReference>
<dbReference type="GO" id="GO:0006633">
    <property type="term" value="P:fatty acid biosynthetic process"/>
    <property type="evidence" value="ECO:0007669"/>
    <property type="project" value="TreeGrafter"/>
</dbReference>
<name>A0A1X1SWR1_9MYCO</name>
<dbReference type="PANTHER" id="PTHR43437:SF3">
    <property type="entry name" value="HYDROXYACYL-THIOESTER DEHYDRATASE TYPE 2, MITOCHONDRIAL"/>
    <property type="match status" value="1"/>
</dbReference>
<dbReference type="InterPro" id="IPR016709">
    <property type="entry name" value="HadA-like"/>
</dbReference>
<feature type="domain" description="FAS1-like dehydratase" evidence="2">
    <location>
        <begin position="10"/>
        <end position="140"/>
    </location>
</feature>
<dbReference type="InterPro" id="IPR029069">
    <property type="entry name" value="HotDog_dom_sf"/>
</dbReference>
<proteinExistence type="inferred from homology"/>
<dbReference type="Gene3D" id="3.10.129.10">
    <property type="entry name" value="Hotdog Thioesterase"/>
    <property type="match status" value="1"/>
</dbReference>
<keyword evidence="4" id="KW-1185">Reference proteome</keyword>
<reference evidence="3 4" key="1">
    <citation type="journal article" date="2019" name="Emerg. Microbes Infect.">
        <title>Comprehensive subspecies identification of 175 nontuberculous mycobacteria species based on 7547 genomic profiles.</title>
        <authorList>
            <person name="Matsumoto Y."/>
            <person name="Kinjo T."/>
            <person name="Motooka D."/>
            <person name="Nabeya D."/>
            <person name="Jung N."/>
            <person name="Uechi K."/>
            <person name="Horii T."/>
            <person name="Iida T."/>
            <person name="Fujita J."/>
            <person name="Nakamura S."/>
        </authorList>
    </citation>
    <scope>NUCLEOTIDE SEQUENCE [LARGE SCALE GENOMIC DNA]</scope>
    <source>
        <strain evidence="3 4">JCM 14738</strain>
    </source>
</reference>
<comment type="similarity">
    <text evidence="1">Belongs to the UPF0336 family.</text>
</comment>
<dbReference type="InterPro" id="IPR039569">
    <property type="entry name" value="FAS1-like_DH_region"/>
</dbReference>
<dbReference type="CDD" id="cd03441">
    <property type="entry name" value="R_hydratase_like"/>
    <property type="match status" value="1"/>
</dbReference>
<dbReference type="HAMAP" id="MF_00799">
    <property type="entry name" value="UPF0336"/>
    <property type="match status" value="1"/>
</dbReference>
<dbReference type="EMBL" id="AP022613">
    <property type="protein sequence ID" value="BBZ37330.1"/>
    <property type="molecule type" value="Genomic_DNA"/>
</dbReference>
<dbReference type="RefSeq" id="WP_085235589.1">
    <property type="nucleotide sequence ID" value="NZ_AP022613.1"/>
</dbReference>
<dbReference type="PANTHER" id="PTHR43437">
    <property type="entry name" value="HYDROXYACYL-THIOESTER DEHYDRATASE TYPE 2, MITOCHONDRIAL-RELATED"/>
    <property type="match status" value="1"/>
</dbReference>
<dbReference type="PIRSF" id="PIRSF018072">
    <property type="entry name" value="UCP018072"/>
    <property type="match status" value="1"/>
</dbReference>
<evidence type="ECO:0000313" key="3">
    <source>
        <dbReference type="EMBL" id="BBZ37330.1"/>
    </source>
</evidence>
<dbReference type="InterPro" id="IPR050965">
    <property type="entry name" value="UPF0336/Enoyl-CoA_hydratase"/>
</dbReference>
<evidence type="ECO:0000256" key="1">
    <source>
        <dbReference type="HAMAP-Rule" id="MF_00799"/>
    </source>
</evidence>
<dbReference type="SUPFAM" id="SSF54637">
    <property type="entry name" value="Thioesterase/thiol ester dehydrase-isomerase"/>
    <property type="match status" value="1"/>
</dbReference>
<sequence length="179" mass="19511">MTLPEGTEGLIGSHYRAPDYFEVGREKIREFAVAVKDDHPAHYDDAEAAKAGYQALVAPITFLAVAGRRVQLEIFTKFSIPINIARVMHRDQKFLFHRPIQAHDRLYFDTYLDSVIESHGAVICEIRSEVTDAEGKPVVTSVVTMLGEAAHQDAGAEETVAAVAAISAESRGDSNAVTG</sequence>
<dbReference type="STRING" id="44010.AWC00_25355"/>
<evidence type="ECO:0000259" key="2">
    <source>
        <dbReference type="Pfam" id="PF13452"/>
    </source>
</evidence>
<dbReference type="Pfam" id="PF13452">
    <property type="entry name" value="FAS1_DH_region"/>
    <property type="match status" value="1"/>
</dbReference>
<dbReference type="AlphaFoldDB" id="A0A1X1SWR1"/>
<gene>
    <name evidence="3" type="ORF">MCNS_03930</name>
</gene>
<protein>
    <recommendedName>
        <fullName evidence="1">UPF0336 protein MCNS_03930</fullName>
    </recommendedName>
</protein>
<evidence type="ECO:0000313" key="4">
    <source>
        <dbReference type="Proteomes" id="UP000467385"/>
    </source>
</evidence>